<feature type="active site" description="Proton acceptor; specific for D-alanine" evidence="5">
    <location>
        <position position="39"/>
    </location>
</feature>
<evidence type="ECO:0000313" key="10">
    <source>
        <dbReference type="Proteomes" id="UP000298381"/>
    </source>
</evidence>
<evidence type="ECO:0000256" key="7">
    <source>
        <dbReference type="PIRSR" id="PIRSR600821-52"/>
    </source>
</evidence>
<dbReference type="FunFam" id="2.40.37.10:FF:000006">
    <property type="entry name" value="Alanine racemase"/>
    <property type="match status" value="1"/>
</dbReference>
<evidence type="ECO:0000259" key="8">
    <source>
        <dbReference type="SMART" id="SM01005"/>
    </source>
</evidence>
<sequence>MLTNHRETFLEINLDNVEHNFNEIRKIVNDRTIIMPVIKANAYGHGSVVLAKKYLQIGATRFAVSILDEAIELRRENINVPILLLNYTNPRRYEEVLSYDLIQTIYRYEDARELSKKAMNLGKAAKIHIKIDTGMGRLGFLPTDESIDEILKISTLPNISIEGIFTHFAKADEKDKTETIEQFNKFIKIVNNLEQRGLYIELKHVSNSAAIIDLPEFNLDLVRPGIILYGLYPSDEVNKDRINLKPVMTLKSVISNVKNVPTHTGISYGHKFITEKPSKIATIPIGYADGYTRLLSNKSKVFVNGHLANAVGNICMDQFMIDVTEIQDVNIGDEVVLFGDKEEGYPHVDEIAKSIGTINYEITCMMNRRVPRAYVENGEIVEIVEYLTD</sequence>
<dbReference type="OrthoDB" id="9813814at2"/>
<dbReference type="PANTHER" id="PTHR30511:SF0">
    <property type="entry name" value="ALANINE RACEMASE, CATABOLIC-RELATED"/>
    <property type="match status" value="1"/>
</dbReference>
<evidence type="ECO:0000313" key="9">
    <source>
        <dbReference type="EMBL" id="TFZ41170.1"/>
    </source>
</evidence>
<dbReference type="GO" id="GO:0030170">
    <property type="term" value="F:pyridoxal phosphate binding"/>
    <property type="evidence" value="ECO:0007669"/>
    <property type="project" value="UniProtKB-UniRule"/>
</dbReference>
<evidence type="ECO:0000256" key="4">
    <source>
        <dbReference type="ARBA" id="ARBA00023235"/>
    </source>
</evidence>
<dbReference type="EMBL" id="SRIB01000003">
    <property type="protein sequence ID" value="TFZ41170.1"/>
    <property type="molecule type" value="Genomic_DNA"/>
</dbReference>
<dbReference type="EC" id="5.1.1.1" evidence="5"/>
<feature type="binding site" evidence="5 7">
    <location>
        <position position="137"/>
    </location>
    <ligand>
        <name>substrate</name>
    </ligand>
</feature>
<dbReference type="InterPro" id="IPR000821">
    <property type="entry name" value="Ala_racemase"/>
</dbReference>
<keyword evidence="3 5" id="KW-0663">Pyridoxal phosphate</keyword>
<dbReference type="RefSeq" id="WP_135270651.1">
    <property type="nucleotide sequence ID" value="NZ_SRIB01000003.1"/>
</dbReference>
<dbReference type="InterPro" id="IPR001608">
    <property type="entry name" value="Ala_racemase_N"/>
</dbReference>
<dbReference type="PRINTS" id="PR00992">
    <property type="entry name" value="ALARACEMASE"/>
</dbReference>
<feature type="modified residue" description="N6-(pyridoxal phosphate)lysine" evidence="5 6">
    <location>
        <position position="39"/>
    </location>
</feature>
<reference evidence="9 10" key="1">
    <citation type="submission" date="2019-03" db="EMBL/GenBank/DDBJ databases">
        <title>Draft genome sequence data and analysis of a Fermenting Bacterium, Soehngenia longevitae strain 1933PT, isolated from petroleum reservoir in Azerbaijan.</title>
        <authorList>
            <person name="Grouzdev D.S."/>
            <person name="Bidzhieva S.K."/>
            <person name="Sokolova D.S."/>
            <person name="Tourova T.P."/>
            <person name="Poltaraus A.B."/>
            <person name="Nazina T.N."/>
        </authorList>
    </citation>
    <scope>NUCLEOTIDE SEQUENCE [LARGE SCALE GENOMIC DNA]</scope>
    <source>
        <strain evidence="9 10">1933P</strain>
    </source>
</reference>
<evidence type="ECO:0000256" key="5">
    <source>
        <dbReference type="HAMAP-Rule" id="MF_01201"/>
    </source>
</evidence>
<protein>
    <recommendedName>
        <fullName evidence="5">Alanine racemase</fullName>
        <ecNumber evidence="5">5.1.1.1</ecNumber>
    </recommendedName>
</protein>
<dbReference type="Pfam" id="PF00842">
    <property type="entry name" value="Ala_racemase_C"/>
    <property type="match status" value="1"/>
</dbReference>
<comment type="cofactor">
    <cofactor evidence="2 5 6">
        <name>pyridoxal 5'-phosphate</name>
        <dbReference type="ChEBI" id="CHEBI:597326"/>
    </cofactor>
</comment>
<dbReference type="FunFam" id="3.20.20.10:FF:000002">
    <property type="entry name" value="Alanine racemase"/>
    <property type="match status" value="1"/>
</dbReference>
<dbReference type="GO" id="GO:0009252">
    <property type="term" value="P:peptidoglycan biosynthetic process"/>
    <property type="evidence" value="ECO:0007669"/>
    <property type="project" value="TreeGrafter"/>
</dbReference>
<evidence type="ECO:0000256" key="6">
    <source>
        <dbReference type="PIRSR" id="PIRSR600821-50"/>
    </source>
</evidence>
<dbReference type="NCBIfam" id="TIGR00492">
    <property type="entry name" value="alr"/>
    <property type="match status" value="1"/>
</dbReference>
<dbReference type="SUPFAM" id="SSF51419">
    <property type="entry name" value="PLP-binding barrel"/>
    <property type="match status" value="1"/>
</dbReference>
<dbReference type="InterPro" id="IPR011079">
    <property type="entry name" value="Ala_racemase_C"/>
</dbReference>
<dbReference type="GO" id="GO:0008784">
    <property type="term" value="F:alanine racemase activity"/>
    <property type="evidence" value="ECO:0007669"/>
    <property type="project" value="UniProtKB-UniRule"/>
</dbReference>
<dbReference type="Gene3D" id="2.40.37.10">
    <property type="entry name" value="Lyase, Ornithine Decarboxylase, Chain A, domain 1"/>
    <property type="match status" value="1"/>
</dbReference>
<feature type="active site" description="Proton acceptor; specific for L-alanine" evidence="5">
    <location>
        <position position="268"/>
    </location>
</feature>
<dbReference type="GO" id="GO:0030632">
    <property type="term" value="P:D-alanine biosynthetic process"/>
    <property type="evidence" value="ECO:0007669"/>
    <property type="project" value="UniProtKB-UniRule"/>
</dbReference>
<feature type="binding site" evidence="5 7">
    <location>
        <position position="316"/>
    </location>
    <ligand>
        <name>substrate</name>
    </ligand>
</feature>
<name>A0A4Z0D8J8_9FIRM</name>
<dbReference type="SMART" id="SM01005">
    <property type="entry name" value="Ala_racemase_C"/>
    <property type="match status" value="1"/>
</dbReference>
<gene>
    <name evidence="9" type="primary">alr</name>
    <name evidence="9" type="ORF">E4100_03470</name>
</gene>
<evidence type="ECO:0000256" key="1">
    <source>
        <dbReference type="ARBA" id="ARBA00000316"/>
    </source>
</evidence>
<comment type="similarity">
    <text evidence="5">Belongs to the alanine racemase family.</text>
</comment>
<dbReference type="UniPathway" id="UPA00042">
    <property type="reaction ID" value="UER00497"/>
</dbReference>
<dbReference type="InterPro" id="IPR029066">
    <property type="entry name" value="PLP-binding_barrel"/>
</dbReference>
<dbReference type="Pfam" id="PF01168">
    <property type="entry name" value="Ala_racemase_N"/>
    <property type="match status" value="1"/>
</dbReference>
<dbReference type="InterPro" id="IPR020622">
    <property type="entry name" value="Ala_racemase_pyridoxalP-BS"/>
</dbReference>
<dbReference type="Gene3D" id="3.20.20.10">
    <property type="entry name" value="Alanine racemase"/>
    <property type="match status" value="1"/>
</dbReference>
<dbReference type="PROSITE" id="PS00395">
    <property type="entry name" value="ALANINE_RACEMASE"/>
    <property type="match status" value="1"/>
</dbReference>
<dbReference type="AlphaFoldDB" id="A0A4Z0D8J8"/>
<dbReference type="PANTHER" id="PTHR30511">
    <property type="entry name" value="ALANINE RACEMASE"/>
    <property type="match status" value="1"/>
</dbReference>
<accession>A0A4Z0D8J8</accession>
<dbReference type="CDD" id="cd00430">
    <property type="entry name" value="PLPDE_III_AR"/>
    <property type="match status" value="1"/>
</dbReference>
<organism evidence="9 10">
    <name type="scientific">Soehngenia longivitae</name>
    <dbReference type="NCBI Taxonomy" id="2562294"/>
    <lineage>
        <taxon>Bacteria</taxon>
        <taxon>Bacillati</taxon>
        <taxon>Bacillota</taxon>
        <taxon>Tissierellia</taxon>
        <taxon>Tissierellales</taxon>
        <taxon>Tissierellaceae</taxon>
        <taxon>Soehngenia</taxon>
    </lineage>
</organism>
<dbReference type="InterPro" id="IPR009006">
    <property type="entry name" value="Ala_racemase/Decarboxylase_C"/>
</dbReference>
<keyword evidence="10" id="KW-1185">Reference proteome</keyword>
<comment type="function">
    <text evidence="5">Catalyzes the interconversion of L-alanine and D-alanine. May also act on other amino acids.</text>
</comment>
<feature type="domain" description="Alanine racemase C-terminal" evidence="8">
    <location>
        <begin position="247"/>
        <end position="375"/>
    </location>
</feature>
<evidence type="ECO:0000256" key="3">
    <source>
        <dbReference type="ARBA" id="ARBA00022898"/>
    </source>
</evidence>
<keyword evidence="4 5" id="KW-0413">Isomerase</keyword>
<proteinExistence type="inferred from homology"/>
<comment type="caution">
    <text evidence="9">The sequence shown here is derived from an EMBL/GenBank/DDBJ whole genome shotgun (WGS) entry which is preliminary data.</text>
</comment>
<comment type="catalytic activity">
    <reaction evidence="1 5">
        <text>L-alanine = D-alanine</text>
        <dbReference type="Rhea" id="RHEA:20249"/>
        <dbReference type="ChEBI" id="CHEBI:57416"/>
        <dbReference type="ChEBI" id="CHEBI:57972"/>
        <dbReference type="EC" id="5.1.1.1"/>
    </reaction>
</comment>
<dbReference type="HAMAP" id="MF_01201">
    <property type="entry name" value="Ala_racemase"/>
    <property type="match status" value="1"/>
</dbReference>
<dbReference type="GO" id="GO:0005829">
    <property type="term" value="C:cytosol"/>
    <property type="evidence" value="ECO:0007669"/>
    <property type="project" value="TreeGrafter"/>
</dbReference>
<dbReference type="SUPFAM" id="SSF50621">
    <property type="entry name" value="Alanine racemase C-terminal domain-like"/>
    <property type="match status" value="1"/>
</dbReference>
<comment type="pathway">
    <text evidence="5">Amino-acid biosynthesis; D-alanine biosynthesis; D-alanine from L-alanine: step 1/1.</text>
</comment>
<evidence type="ECO:0000256" key="2">
    <source>
        <dbReference type="ARBA" id="ARBA00001933"/>
    </source>
</evidence>
<dbReference type="Proteomes" id="UP000298381">
    <property type="component" value="Unassembled WGS sequence"/>
</dbReference>